<feature type="compositionally biased region" description="Basic and acidic residues" evidence="1">
    <location>
        <begin position="425"/>
        <end position="434"/>
    </location>
</feature>
<sequence length="434" mass="48276">MTFVLKDLSELRKHFDDTVDIILKRETKGKIEDLTKNPQRKVELQFLSSILAKVEEQAKEKNANLVYLQTVFYGAMYTVIQDIENNRSAWESSGLLSNRLKDLIGIDADAKAEDKPDLYQVSKFHTALNKFMNQVFIADDSRNGFAKGHMLAAVPTETLDKLMQTSYKQEQDAQKAIVASFTADGQGVPVLAEYKPVKKSPASATVRFGGWDKLNADLDQLIKDELADKNVHKIEKLSSERIAQFHLLNATRETLKTSALTESEKVATLAGIMHLIRRQIKDVCDASYLKKKENSVVFKGLSKILAADEVTPQDTEALITSATQFAQFMTVGPKTEGKKAIRGNHIFSAIAGFDLKATFNLLIDMIFACRTDSLKIVVEDFKKETKGPEKASKSYLGGIASTLASLGGLYAKKEDEEDEDEDEVLEHKSAPVKT</sequence>
<dbReference type="Pfam" id="PF16848">
    <property type="entry name" value="SoDot-IcmSS"/>
    <property type="match status" value="2"/>
</dbReference>
<organism evidence="2 3">
    <name type="scientific">Legionella steelei</name>
    <dbReference type="NCBI Taxonomy" id="947033"/>
    <lineage>
        <taxon>Bacteria</taxon>
        <taxon>Pseudomonadati</taxon>
        <taxon>Pseudomonadota</taxon>
        <taxon>Gammaproteobacteria</taxon>
        <taxon>Legionellales</taxon>
        <taxon>Legionellaceae</taxon>
        <taxon>Legionella</taxon>
    </lineage>
</organism>
<name>A0A0W0ZQ44_9GAMM</name>
<dbReference type="PATRIC" id="fig|947033.5.peg.359"/>
<dbReference type="EMBL" id="LNYY01000005">
    <property type="protein sequence ID" value="KTD71008.1"/>
    <property type="molecule type" value="Genomic_DNA"/>
</dbReference>
<protein>
    <submittedName>
        <fullName evidence="2">Substrate of the Dot/Icm secretion system</fullName>
    </submittedName>
</protein>
<dbReference type="Proteomes" id="UP000054926">
    <property type="component" value="Unassembled WGS sequence"/>
</dbReference>
<evidence type="ECO:0000313" key="3">
    <source>
        <dbReference type="Proteomes" id="UP000054926"/>
    </source>
</evidence>
<dbReference type="Gene3D" id="1.20.1440.330">
    <property type="match status" value="2"/>
</dbReference>
<gene>
    <name evidence="2" type="ORF">Lste_0332</name>
</gene>
<evidence type="ECO:0000313" key="2">
    <source>
        <dbReference type="EMBL" id="KTD71008.1"/>
    </source>
</evidence>
<comment type="caution">
    <text evidence="2">The sequence shown here is derived from an EMBL/GenBank/DDBJ whole genome shotgun (WGS) entry which is preliminary data.</text>
</comment>
<feature type="region of interest" description="Disordered" evidence="1">
    <location>
        <begin position="411"/>
        <end position="434"/>
    </location>
</feature>
<dbReference type="OrthoDB" id="5649158at2"/>
<accession>A0A0W0ZQ44</accession>
<keyword evidence="3" id="KW-1185">Reference proteome</keyword>
<dbReference type="InterPro" id="IPR044887">
    <property type="entry name" value="SoDot-IcmSS_sf"/>
</dbReference>
<evidence type="ECO:0000256" key="1">
    <source>
        <dbReference type="SAM" id="MobiDB-lite"/>
    </source>
</evidence>
<proteinExistence type="predicted"/>
<dbReference type="RefSeq" id="WP_058509347.1">
    <property type="nucleotide sequence ID" value="NZ_DAIOMV010000003.1"/>
</dbReference>
<dbReference type="InterPro" id="IPR031758">
    <property type="entry name" value="SoDot-IcmSS"/>
</dbReference>
<feature type="compositionally biased region" description="Acidic residues" evidence="1">
    <location>
        <begin position="415"/>
        <end position="424"/>
    </location>
</feature>
<reference evidence="2 3" key="1">
    <citation type="submission" date="2015-11" db="EMBL/GenBank/DDBJ databases">
        <title>Genomic analysis of 38 Legionella species identifies large and diverse effector repertoires.</title>
        <authorList>
            <person name="Burstein D."/>
            <person name="Amaro F."/>
            <person name="Zusman T."/>
            <person name="Lifshitz Z."/>
            <person name="Cohen O."/>
            <person name="Gilbert J.A."/>
            <person name="Pupko T."/>
            <person name="Shuman H.A."/>
            <person name="Segal G."/>
        </authorList>
    </citation>
    <scope>NUCLEOTIDE SEQUENCE [LARGE SCALE GENOMIC DNA]</scope>
    <source>
        <strain evidence="2 3">IMVS3376</strain>
    </source>
</reference>
<dbReference type="AlphaFoldDB" id="A0A0W0ZQ44"/>